<dbReference type="Proteomes" id="UP001229486">
    <property type="component" value="Unassembled WGS sequence"/>
</dbReference>
<protein>
    <submittedName>
        <fullName evidence="2">Uncharacterized protein (DUF58 family)</fullName>
    </submittedName>
</protein>
<evidence type="ECO:0000313" key="2">
    <source>
        <dbReference type="EMBL" id="MDP9647415.1"/>
    </source>
</evidence>
<organism evidence="2 3">
    <name type="scientific">Paraburkholderia caledonica</name>
    <dbReference type="NCBI Taxonomy" id="134536"/>
    <lineage>
        <taxon>Bacteria</taxon>
        <taxon>Pseudomonadati</taxon>
        <taxon>Pseudomonadota</taxon>
        <taxon>Betaproteobacteria</taxon>
        <taxon>Burkholderiales</taxon>
        <taxon>Burkholderiaceae</taxon>
        <taxon>Paraburkholderia</taxon>
    </lineage>
</organism>
<dbReference type="EMBL" id="JAURTK010000003">
    <property type="protein sequence ID" value="MDP9647415.1"/>
    <property type="molecule type" value="Genomic_DNA"/>
</dbReference>
<feature type="domain" description="DUF58" evidence="1">
    <location>
        <begin position="47"/>
        <end position="283"/>
    </location>
</feature>
<reference evidence="2" key="1">
    <citation type="submission" date="2023-07" db="EMBL/GenBank/DDBJ databases">
        <title>Sorghum-associated microbial communities from plants grown in Nebraska, USA.</title>
        <authorList>
            <person name="Schachtman D."/>
        </authorList>
    </citation>
    <scope>NUCLEOTIDE SEQUENCE</scope>
    <source>
        <strain evidence="2">DS1061</strain>
    </source>
</reference>
<dbReference type="SUPFAM" id="SSF53300">
    <property type="entry name" value="vWA-like"/>
    <property type="match status" value="1"/>
</dbReference>
<dbReference type="Pfam" id="PF01882">
    <property type="entry name" value="DUF58"/>
    <property type="match status" value="1"/>
</dbReference>
<dbReference type="InterPro" id="IPR036465">
    <property type="entry name" value="vWFA_dom_sf"/>
</dbReference>
<dbReference type="PANTHER" id="PTHR33608:SF6">
    <property type="entry name" value="BLL2464 PROTEIN"/>
    <property type="match status" value="1"/>
</dbReference>
<name>A0AB73IBJ4_9BURK</name>
<evidence type="ECO:0000313" key="3">
    <source>
        <dbReference type="Proteomes" id="UP001229486"/>
    </source>
</evidence>
<dbReference type="AlphaFoldDB" id="A0AB73IBJ4"/>
<sequence>MKEIAEFHYRLPMRSSGFRPGSHRGSSFGAGQEFAMHGRLFDYPDPRRIDLRASVRAARSEWLVRVHLQRAAVPVQVLVDVSASMRFGTRRSKLQVAADFVEALGYSAFRVGDPLGMLAFDSGARDDLFMPPRSGRGIGNLLAGMLRESAGVDSGTGADFAAAAVSVNRSGNRSGDGSGIGKRNGSGSVGALQRIASTLAGRQALVFLVSDFHWPLTALPAVLDLLVHAYVVPIVVWDAAEIAPPAGGPLLAVRDAESGARRTLWLSAGARERWHEGVARRRAELSQMFGKRAMQPFYIEGEFDPEAMSRYFLEAIA</sequence>
<dbReference type="PANTHER" id="PTHR33608">
    <property type="entry name" value="BLL2464 PROTEIN"/>
    <property type="match status" value="1"/>
</dbReference>
<dbReference type="InterPro" id="IPR002881">
    <property type="entry name" value="DUF58"/>
</dbReference>
<evidence type="ECO:0000259" key="1">
    <source>
        <dbReference type="Pfam" id="PF01882"/>
    </source>
</evidence>
<proteinExistence type="predicted"/>
<dbReference type="RefSeq" id="WP_392393747.1">
    <property type="nucleotide sequence ID" value="NZ_JAURTK010000003.1"/>
</dbReference>
<accession>A0AB73IBJ4</accession>
<gene>
    <name evidence="2" type="ORF">J2793_002861</name>
</gene>
<comment type="caution">
    <text evidence="2">The sequence shown here is derived from an EMBL/GenBank/DDBJ whole genome shotgun (WGS) entry which is preliminary data.</text>
</comment>